<keyword evidence="8 18" id="KW-0479">Metal-binding</keyword>
<comment type="subcellular location">
    <subcellularLocation>
        <location evidence="2">Secreted</location>
    </subcellularLocation>
</comment>
<dbReference type="SUPFAM" id="SSF142877">
    <property type="entry name" value="EndoU-like"/>
    <property type="match status" value="1"/>
</dbReference>
<dbReference type="PROSITE" id="PS00524">
    <property type="entry name" value="SMB_1"/>
    <property type="match status" value="2"/>
</dbReference>
<evidence type="ECO:0000256" key="4">
    <source>
        <dbReference type="ARBA" id="ARBA00011245"/>
    </source>
</evidence>
<dbReference type="GO" id="GO:0046872">
    <property type="term" value="F:metal ion binding"/>
    <property type="evidence" value="ECO:0007669"/>
    <property type="project" value="UniProtKB-UniRule"/>
</dbReference>
<dbReference type="GeneID" id="102523447"/>
<evidence type="ECO:0000256" key="3">
    <source>
        <dbReference type="ARBA" id="ARBA00010168"/>
    </source>
</evidence>
<dbReference type="Gene3D" id="4.10.410.20">
    <property type="match status" value="2"/>
</dbReference>
<evidence type="ECO:0000313" key="21">
    <source>
        <dbReference type="Proteomes" id="UP000694856"/>
    </source>
</evidence>
<evidence type="ECO:0000259" key="20">
    <source>
        <dbReference type="PROSITE" id="PS51959"/>
    </source>
</evidence>
<keyword evidence="21" id="KW-1185">Reference proteome</keyword>
<dbReference type="SMART" id="SM00201">
    <property type="entry name" value="SO"/>
    <property type="match status" value="2"/>
</dbReference>
<dbReference type="EC" id="4.6.1.-" evidence="18"/>
<dbReference type="AlphaFoldDB" id="A0A8B8U2F4"/>
<evidence type="ECO:0000256" key="9">
    <source>
        <dbReference type="ARBA" id="ARBA00022729"/>
    </source>
</evidence>
<evidence type="ECO:0000256" key="16">
    <source>
        <dbReference type="ARBA" id="ARBA00023239"/>
    </source>
</evidence>
<dbReference type="PANTHER" id="PTHR12439">
    <property type="entry name" value="PLACENTAL PROTEIN 11-RELATED"/>
    <property type="match status" value="1"/>
</dbReference>
<dbReference type="RefSeq" id="XP_032348587.1">
    <property type="nucleotide sequence ID" value="XM_032492696.1"/>
</dbReference>
<dbReference type="PRINTS" id="PR00022">
    <property type="entry name" value="SOMATOMEDINB"/>
</dbReference>
<dbReference type="InterPro" id="IPR018998">
    <property type="entry name" value="EndoU_C"/>
</dbReference>
<evidence type="ECO:0000256" key="8">
    <source>
        <dbReference type="ARBA" id="ARBA00022723"/>
    </source>
</evidence>
<evidence type="ECO:0000256" key="18">
    <source>
        <dbReference type="RuleBase" id="RU367085"/>
    </source>
</evidence>
<proteinExistence type="inferred from homology"/>
<accession>A0A8B8U2F4</accession>
<evidence type="ECO:0000256" key="2">
    <source>
        <dbReference type="ARBA" id="ARBA00004613"/>
    </source>
</evidence>
<keyword evidence="12 18" id="KW-0378">Hydrolase</keyword>
<evidence type="ECO:0000256" key="1">
    <source>
        <dbReference type="ARBA" id="ARBA00001936"/>
    </source>
</evidence>
<dbReference type="InterPro" id="IPR039787">
    <property type="entry name" value="ENDOU"/>
</dbReference>
<dbReference type="InterPro" id="IPR037227">
    <property type="entry name" value="EndoU-like"/>
</dbReference>
<dbReference type="Pfam" id="PF01033">
    <property type="entry name" value="Somatomedin_B"/>
    <property type="match status" value="2"/>
</dbReference>
<dbReference type="SUPFAM" id="SSF90188">
    <property type="entry name" value="Somatomedin B domain"/>
    <property type="match status" value="2"/>
</dbReference>
<keyword evidence="13 18" id="KW-0694">RNA-binding</keyword>
<keyword evidence="9" id="KW-0732">Signal</keyword>
<dbReference type="GO" id="GO:0005576">
    <property type="term" value="C:extracellular region"/>
    <property type="evidence" value="ECO:0007669"/>
    <property type="project" value="UniProtKB-SubCell"/>
</dbReference>
<dbReference type="GO" id="GO:0016787">
    <property type="term" value="F:hydrolase activity"/>
    <property type="evidence" value="ECO:0007669"/>
    <property type="project" value="UniProtKB-KW"/>
</dbReference>
<keyword evidence="16" id="KW-0456">Lyase</keyword>
<feature type="domain" description="SMB" evidence="19">
    <location>
        <begin position="174"/>
        <end position="216"/>
    </location>
</feature>
<protein>
    <recommendedName>
        <fullName evidence="5 18">Uridylate-specific endoribonuclease</fullName>
        <ecNumber evidence="18">4.6.1.-</ecNumber>
    </recommendedName>
</protein>
<dbReference type="Pfam" id="PF09412">
    <property type="entry name" value="XendoU"/>
    <property type="match status" value="1"/>
</dbReference>
<dbReference type="PROSITE" id="PS50958">
    <property type="entry name" value="SMB_2"/>
    <property type="match status" value="2"/>
</dbReference>
<evidence type="ECO:0000256" key="14">
    <source>
        <dbReference type="ARBA" id="ARBA00023157"/>
    </source>
</evidence>
<dbReference type="PANTHER" id="PTHR12439:SF40">
    <property type="entry name" value="URIDYLATE-SPECIFIC ENDORIBONUCLEASE"/>
    <property type="match status" value="1"/>
</dbReference>
<evidence type="ECO:0000256" key="10">
    <source>
        <dbReference type="ARBA" id="ARBA00022737"/>
    </source>
</evidence>
<dbReference type="GO" id="GO:0006955">
    <property type="term" value="P:immune response"/>
    <property type="evidence" value="ECO:0007669"/>
    <property type="project" value="InterPro"/>
</dbReference>
<dbReference type="InterPro" id="IPR001212">
    <property type="entry name" value="Somatomedin_B_dom"/>
</dbReference>
<keyword evidence="15 18" id="KW-0464">Manganese</keyword>
<evidence type="ECO:0000256" key="12">
    <source>
        <dbReference type="ARBA" id="ARBA00022801"/>
    </source>
</evidence>
<dbReference type="GO" id="GO:0030247">
    <property type="term" value="F:polysaccharide binding"/>
    <property type="evidence" value="ECO:0007669"/>
    <property type="project" value="InterPro"/>
</dbReference>
<feature type="domain" description="EndoU" evidence="20">
    <location>
        <begin position="225"/>
        <end position="498"/>
    </location>
</feature>
<dbReference type="Proteomes" id="UP000694856">
    <property type="component" value="Chromosome 12"/>
</dbReference>
<comment type="subunit">
    <text evidence="4 18">Monomer.</text>
</comment>
<comment type="similarity">
    <text evidence="3 18">Belongs to the ENDOU family.</text>
</comment>
<reference evidence="22" key="1">
    <citation type="submission" date="2025-08" db="UniProtKB">
        <authorList>
            <consortium name="RefSeq"/>
        </authorList>
    </citation>
    <scope>IDENTIFICATION</scope>
    <source>
        <tissue evidence="22">Ear skin</tissue>
    </source>
</reference>
<evidence type="ECO:0000256" key="15">
    <source>
        <dbReference type="ARBA" id="ARBA00023211"/>
    </source>
</evidence>
<comment type="cofactor">
    <cofactor evidence="1 18">
        <name>Mn(2+)</name>
        <dbReference type="ChEBI" id="CHEBI:29035"/>
    </cofactor>
</comment>
<evidence type="ECO:0000256" key="7">
    <source>
        <dbReference type="ARBA" id="ARBA00022722"/>
    </source>
</evidence>
<dbReference type="PROSITE" id="PS51959">
    <property type="entry name" value="ENDOU"/>
    <property type="match status" value="1"/>
</dbReference>
<keyword evidence="6" id="KW-0964">Secreted</keyword>
<keyword evidence="11 18" id="KW-0255">Endonuclease</keyword>
<name>A0A8B8U2F4_CAMFR</name>
<evidence type="ECO:0000259" key="19">
    <source>
        <dbReference type="PROSITE" id="PS50958"/>
    </source>
</evidence>
<dbReference type="GO" id="GO:0016829">
    <property type="term" value="F:lyase activity"/>
    <property type="evidence" value="ECO:0007669"/>
    <property type="project" value="UniProtKB-KW"/>
</dbReference>
<evidence type="ECO:0000313" key="22">
    <source>
        <dbReference type="RefSeq" id="XP_032348587.1"/>
    </source>
</evidence>
<evidence type="ECO:0000256" key="17">
    <source>
        <dbReference type="ARBA" id="ARBA00048688"/>
    </source>
</evidence>
<evidence type="ECO:0000256" key="5">
    <source>
        <dbReference type="ARBA" id="ARBA00021813"/>
    </source>
</evidence>
<feature type="domain" description="SMB" evidence="19">
    <location>
        <begin position="106"/>
        <end position="149"/>
    </location>
</feature>
<gene>
    <name evidence="22" type="primary">ENDOU</name>
</gene>
<dbReference type="FunFam" id="4.10.410.20:FF:000005">
    <property type="entry name" value="Endonuclease, poly(U) specific"/>
    <property type="match status" value="1"/>
</dbReference>
<keyword evidence="14" id="KW-1015">Disulfide bond</keyword>
<keyword evidence="7 18" id="KW-0540">Nuclease</keyword>
<dbReference type="GO" id="GO:0004521">
    <property type="term" value="F:RNA endonuclease activity"/>
    <property type="evidence" value="ECO:0007669"/>
    <property type="project" value="UniProtKB-UniRule"/>
</dbReference>
<dbReference type="GO" id="GO:0003723">
    <property type="term" value="F:RNA binding"/>
    <property type="evidence" value="ECO:0007669"/>
    <property type="project" value="UniProtKB-UniRule"/>
</dbReference>
<dbReference type="InterPro" id="IPR020436">
    <property type="entry name" value="SMB_chordata"/>
</dbReference>
<evidence type="ECO:0000256" key="13">
    <source>
        <dbReference type="ARBA" id="ARBA00022884"/>
    </source>
</evidence>
<dbReference type="CTD" id="8909"/>
<comment type="catalytic activity">
    <reaction evidence="17">
        <text>ribonucleotidyl-uridine-RNA = a 5'-end dephospho-uridine-RNA + a 3'-end 2',3'-cyclophospho-ribonucleotide-RNA</text>
        <dbReference type="Rhea" id="RHEA:67792"/>
        <dbReference type="Rhea" id="RHEA-COMP:10464"/>
        <dbReference type="Rhea" id="RHEA-COMP:17354"/>
        <dbReference type="Rhea" id="RHEA-COMP:17356"/>
        <dbReference type="ChEBI" id="CHEBI:83064"/>
        <dbReference type="ChEBI" id="CHEBI:173117"/>
        <dbReference type="ChEBI" id="CHEBI:173224"/>
    </reaction>
    <physiologicalReaction direction="left-to-right" evidence="17">
        <dbReference type="Rhea" id="RHEA:67793"/>
    </physiologicalReaction>
</comment>
<organism evidence="21 22">
    <name type="scientific">Camelus ferus</name>
    <name type="common">Wild bactrian camel</name>
    <name type="synonym">Camelus bactrianus ferus</name>
    <dbReference type="NCBI Taxonomy" id="419612"/>
    <lineage>
        <taxon>Eukaryota</taxon>
        <taxon>Metazoa</taxon>
        <taxon>Chordata</taxon>
        <taxon>Craniata</taxon>
        <taxon>Vertebrata</taxon>
        <taxon>Euteleostomi</taxon>
        <taxon>Mammalia</taxon>
        <taxon>Eutheria</taxon>
        <taxon>Laurasiatheria</taxon>
        <taxon>Artiodactyla</taxon>
        <taxon>Tylopoda</taxon>
        <taxon>Camelidae</taxon>
        <taxon>Camelus</taxon>
    </lineage>
</organism>
<evidence type="ECO:0000256" key="11">
    <source>
        <dbReference type="ARBA" id="ARBA00022759"/>
    </source>
</evidence>
<sequence length="499" mass="57001">MPLLTLIEEDALPCDDSTPRKKSLQSGLNCHQFCLFSMRIFFFERAGDLHAGLFLERVFYLDLTFTRRGQRGSPMLRHLCSGTWEDRALSSFAPLWGGVHVGEDDRTESCASRCYEKFDRDAACQCDRRCPQHGDCCEDYEYLCIAEEDSEEPERFLELEEETEGAPVGSLYSAPNSCQGRCQEAFHKHHPCHCNARCQEFGNCCEDFESLCGHEGFSRSSDAITKEELQGISEKIYRADTNKAQKEDIVLNSQKCISPSETRDQVDCSPEPLFTYVNEKLFSKPTYAAFINLLNNYQRDTGRGEHFTAQQLAEQDTFLREVMKTAVMKELYGFLHQQNRYSSEREFVSDLKNMWFGLYSRGSEEGDSSGFEHVFSGEVKKGKVTGFHNWIRFYTQEKAGLVDYYSHIYDGPWDSYPDVLAMQFSWDGYYKQVGSAFIGSSPEFEFALYSLCFIARPGKVCQLSLGGHPLAIQTYTWEKSTYGNGKKYIATAYVVSSTQ</sequence>
<evidence type="ECO:0000256" key="6">
    <source>
        <dbReference type="ARBA" id="ARBA00022525"/>
    </source>
</evidence>
<keyword evidence="10" id="KW-0677">Repeat</keyword>
<dbReference type="GO" id="GO:0005044">
    <property type="term" value="F:scavenger receptor activity"/>
    <property type="evidence" value="ECO:0007669"/>
    <property type="project" value="InterPro"/>
</dbReference>
<dbReference type="InterPro" id="IPR036024">
    <property type="entry name" value="Somatomedin_B-like_dom_sf"/>
</dbReference>
<dbReference type="CDD" id="cd21159">
    <property type="entry name" value="XendoU"/>
    <property type="match status" value="1"/>
</dbReference>